<accession>A0A328TYB3</accession>
<feature type="transmembrane region" description="Helical" evidence="1">
    <location>
        <begin position="70"/>
        <end position="95"/>
    </location>
</feature>
<dbReference type="OrthoDB" id="2084666at2"/>
<dbReference type="Pfam" id="PF18902">
    <property type="entry name" value="DUF5658"/>
    <property type="match status" value="1"/>
</dbReference>
<protein>
    <recommendedName>
        <fullName evidence="2">DUF5658 domain-containing protein</fullName>
    </recommendedName>
</protein>
<feature type="transmembrane region" description="Helical" evidence="1">
    <location>
        <begin position="44"/>
        <end position="64"/>
    </location>
</feature>
<comment type="caution">
    <text evidence="3">The sequence shown here is derived from an EMBL/GenBank/DDBJ whole genome shotgun (WGS) entry which is preliminary data.</text>
</comment>
<dbReference type="EMBL" id="QLUW01000004">
    <property type="protein sequence ID" value="RAP74742.1"/>
    <property type="molecule type" value="Genomic_DNA"/>
</dbReference>
<gene>
    <name evidence="3" type="ORF">DL346_22140</name>
</gene>
<organism evidence="3 4">
    <name type="scientific">Paenibacillus montanisoli</name>
    <dbReference type="NCBI Taxonomy" id="2081970"/>
    <lineage>
        <taxon>Bacteria</taxon>
        <taxon>Bacillati</taxon>
        <taxon>Bacillota</taxon>
        <taxon>Bacilli</taxon>
        <taxon>Bacillales</taxon>
        <taxon>Paenibacillaceae</taxon>
        <taxon>Paenibacillus</taxon>
    </lineage>
</organism>
<keyword evidence="1" id="KW-1133">Transmembrane helix</keyword>
<dbReference type="InterPro" id="IPR043717">
    <property type="entry name" value="DUF5658"/>
</dbReference>
<name>A0A328TYB3_9BACL</name>
<evidence type="ECO:0000256" key="1">
    <source>
        <dbReference type="SAM" id="Phobius"/>
    </source>
</evidence>
<feature type="transmembrane region" description="Helical" evidence="1">
    <location>
        <begin position="6"/>
        <end position="23"/>
    </location>
</feature>
<proteinExistence type="predicted"/>
<dbReference type="RefSeq" id="WP_112884529.1">
    <property type="nucleotide sequence ID" value="NZ_QLUW01000004.1"/>
</dbReference>
<keyword evidence="4" id="KW-1185">Reference proteome</keyword>
<reference evidence="3 4" key="1">
    <citation type="submission" date="2018-06" db="EMBL/GenBank/DDBJ databases">
        <title>Paenibacillus montanisoli sp. nov., isolated from mountain area soil.</title>
        <authorList>
            <person name="Wu M."/>
        </authorList>
    </citation>
    <scope>NUCLEOTIDE SEQUENCE [LARGE SCALE GENOMIC DNA]</scope>
    <source>
        <strain evidence="3 4">RA17</strain>
    </source>
</reference>
<sequence length="97" mass="11189">MFFLFAYAGVLNMIDGWLTYIGLSQGLIEESNPLMRSLFEANSHYLWGYKLVIGILAIVLGIFFKPKKPFFWRIALSFCCLLYTGIMGIHAFWLLQV</sequence>
<keyword evidence="1" id="KW-0812">Transmembrane</keyword>
<dbReference type="AlphaFoldDB" id="A0A328TYB3"/>
<keyword evidence="1" id="KW-0472">Membrane</keyword>
<evidence type="ECO:0000313" key="3">
    <source>
        <dbReference type="EMBL" id="RAP74742.1"/>
    </source>
</evidence>
<feature type="domain" description="DUF5658" evidence="2">
    <location>
        <begin position="9"/>
        <end position="95"/>
    </location>
</feature>
<evidence type="ECO:0000259" key="2">
    <source>
        <dbReference type="Pfam" id="PF18902"/>
    </source>
</evidence>
<evidence type="ECO:0000313" key="4">
    <source>
        <dbReference type="Proteomes" id="UP000249260"/>
    </source>
</evidence>
<dbReference type="Proteomes" id="UP000249260">
    <property type="component" value="Unassembled WGS sequence"/>
</dbReference>